<feature type="compositionally biased region" description="Polar residues" evidence="1">
    <location>
        <begin position="416"/>
        <end position="428"/>
    </location>
</feature>
<feature type="region of interest" description="Disordered" evidence="1">
    <location>
        <begin position="675"/>
        <end position="730"/>
    </location>
</feature>
<proteinExistence type="predicted"/>
<feature type="compositionally biased region" description="Polar residues" evidence="1">
    <location>
        <begin position="675"/>
        <end position="684"/>
    </location>
</feature>
<dbReference type="GeneID" id="34460416"/>
<evidence type="ECO:0000313" key="3">
    <source>
        <dbReference type="Proteomes" id="UP000184300"/>
    </source>
</evidence>
<feature type="region of interest" description="Disordered" evidence="1">
    <location>
        <begin position="108"/>
        <end position="246"/>
    </location>
</feature>
<dbReference type="OrthoDB" id="4507173at2759"/>
<organism evidence="2 3">
    <name type="scientific">Aspergillus glaucus CBS 516.65</name>
    <dbReference type="NCBI Taxonomy" id="1160497"/>
    <lineage>
        <taxon>Eukaryota</taxon>
        <taxon>Fungi</taxon>
        <taxon>Dikarya</taxon>
        <taxon>Ascomycota</taxon>
        <taxon>Pezizomycotina</taxon>
        <taxon>Eurotiomycetes</taxon>
        <taxon>Eurotiomycetidae</taxon>
        <taxon>Eurotiales</taxon>
        <taxon>Aspergillaceae</taxon>
        <taxon>Aspergillus</taxon>
        <taxon>Aspergillus subgen. Aspergillus</taxon>
    </lineage>
</organism>
<dbReference type="RefSeq" id="XP_022404533.1">
    <property type="nucleotide sequence ID" value="XM_022544155.1"/>
</dbReference>
<gene>
    <name evidence="2" type="ORF">ASPGLDRAFT_32325</name>
</gene>
<accession>A0A1L9VVB6</accession>
<feature type="region of interest" description="Disordered" evidence="1">
    <location>
        <begin position="755"/>
        <end position="832"/>
    </location>
</feature>
<reference evidence="3" key="1">
    <citation type="journal article" date="2017" name="Genome Biol.">
        <title>Comparative genomics reveals high biological diversity and specific adaptations in the industrially and medically important fungal genus Aspergillus.</title>
        <authorList>
            <person name="de Vries R.P."/>
            <person name="Riley R."/>
            <person name="Wiebenga A."/>
            <person name="Aguilar-Osorio G."/>
            <person name="Amillis S."/>
            <person name="Uchima C.A."/>
            <person name="Anderluh G."/>
            <person name="Asadollahi M."/>
            <person name="Askin M."/>
            <person name="Barry K."/>
            <person name="Battaglia E."/>
            <person name="Bayram O."/>
            <person name="Benocci T."/>
            <person name="Braus-Stromeyer S.A."/>
            <person name="Caldana C."/>
            <person name="Canovas D."/>
            <person name="Cerqueira G.C."/>
            <person name="Chen F."/>
            <person name="Chen W."/>
            <person name="Choi C."/>
            <person name="Clum A."/>
            <person name="Dos Santos R.A."/>
            <person name="Damasio A.R."/>
            <person name="Diallinas G."/>
            <person name="Emri T."/>
            <person name="Fekete E."/>
            <person name="Flipphi M."/>
            <person name="Freyberg S."/>
            <person name="Gallo A."/>
            <person name="Gournas C."/>
            <person name="Habgood R."/>
            <person name="Hainaut M."/>
            <person name="Harispe M.L."/>
            <person name="Henrissat B."/>
            <person name="Hilden K.S."/>
            <person name="Hope R."/>
            <person name="Hossain A."/>
            <person name="Karabika E."/>
            <person name="Karaffa L."/>
            <person name="Karanyi Z."/>
            <person name="Krasevec N."/>
            <person name="Kuo A."/>
            <person name="Kusch H."/>
            <person name="LaButti K."/>
            <person name="Lagendijk E.L."/>
            <person name="Lapidus A."/>
            <person name="Levasseur A."/>
            <person name="Lindquist E."/>
            <person name="Lipzen A."/>
            <person name="Logrieco A.F."/>
            <person name="MacCabe A."/>
            <person name="Maekelae M.R."/>
            <person name="Malavazi I."/>
            <person name="Melin P."/>
            <person name="Meyer V."/>
            <person name="Mielnichuk N."/>
            <person name="Miskei M."/>
            <person name="Molnar A.P."/>
            <person name="Mule G."/>
            <person name="Ngan C.Y."/>
            <person name="Orejas M."/>
            <person name="Orosz E."/>
            <person name="Ouedraogo J.P."/>
            <person name="Overkamp K.M."/>
            <person name="Park H.-S."/>
            <person name="Perrone G."/>
            <person name="Piumi F."/>
            <person name="Punt P.J."/>
            <person name="Ram A.F."/>
            <person name="Ramon A."/>
            <person name="Rauscher S."/>
            <person name="Record E."/>
            <person name="Riano-Pachon D.M."/>
            <person name="Robert V."/>
            <person name="Roehrig J."/>
            <person name="Ruller R."/>
            <person name="Salamov A."/>
            <person name="Salih N.S."/>
            <person name="Samson R.A."/>
            <person name="Sandor E."/>
            <person name="Sanguinetti M."/>
            <person name="Schuetze T."/>
            <person name="Sepcic K."/>
            <person name="Shelest E."/>
            <person name="Sherlock G."/>
            <person name="Sophianopoulou V."/>
            <person name="Squina F.M."/>
            <person name="Sun H."/>
            <person name="Susca A."/>
            <person name="Todd R.B."/>
            <person name="Tsang A."/>
            <person name="Unkles S.E."/>
            <person name="van de Wiele N."/>
            <person name="van Rossen-Uffink D."/>
            <person name="Oliveira J.V."/>
            <person name="Vesth T.C."/>
            <person name="Visser J."/>
            <person name="Yu J.-H."/>
            <person name="Zhou M."/>
            <person name="Andersen M.R."/>
            <person name="Archer D.B."/>
            <person name="Baker S.E."/>
            <person name="Benoit I."/>
            <person name="Brakhage A.A."/>
            <person name="Braus G.H."/>
            <person name="Fischer R."/>
            <person name="Frisvad J.C."/>
            <person name="Goldman G.H."/>
            <person name="Houbraken J."/>
            <person name="Oakley B."/>
            <person name="Pocsi I."/>
            <person name="Scazzocchio C."/>
            <person name="Seiboth B."/>
            <person name="vanKuyk P.A."/>
            <person name="Wortman J."/>
            <person name="Dyer P.S."/>
            <person name="Grigoriev I.V."/>
        </authorList>
    </citation>
    <scope>NUCLEOTIDE SEQUENCE [LARGE SCALE GENOMIC DNA]</scope>
    <source>
        <strain evidence="3">CBS 516.65</strain>
    </source>
</reference>
<feature type="region of interest" description="Disordered" evidence="1">
    <location>
        <begin position="349"/>
        <end position="397"/>
    </location>
</feature>
<feature type="compositionally biased region" description="Basic residues" evidence="1">
    <location>
        <begin position="687"/>
        <end position="698"/>
    </location>
</feature>
<name>A0A1L9VVB6_ASPGL</name>
<feature type="compositionally biased region" description="Low complexity" evidence="1">
    <location>
        <begin position="709"/>
        <end position="730"/>
    </location>
</feature>
<feature type="compositionally biased region" description="Polar residues" evidence="1">
    <location>
        <begin position="110"/>
        <end position="120"/>
    </location>
</feature>
<feature type="compositionally biased region" description="Low complexity" evidence="1">
    <location>
        <begin position="235"/>
        <end position="246"/>
    </location>
</feature>
<feature type="region of interest" description="Disordered" evidence="1">
    <location>
        <begin position="409"/>
        <end position="428"/>
    </location>
</feature>
<dbReference type="Proteomes" id="UP000184300">
    <property type="component" value="Unassembled WGS sequence"/>
</dbReference>
<evidence type="ECO:0000313" key="2">
    <source>
        <dbReference type="EMBL" id="OJJ87850.1"/>
    </source>
</evidence>
<dbReference type="EMBL" id="KV878890">
    <property type="protein sequence ID" value="OJJ87850.1"/>
    <property type="molecule type" value="Genomic_DNA"/>
</dbReference>
<feature type="compositionally biased region" description="Polar residues" evidence="1">
    <location>
        <begin position="188"/>
        <end position="198"/>
    </location>
</feature>
<feature type="compositionally biased region" description="Low complexity" evidence="1">
    <location>
        <begin position="772"/>
        <end position="796"/>
    </location>
</feature>
<protein>
    <submittedName>
        <fullName evidence="2">Uncharacterized protein</fullName>
    </submittedName>
</protein>
<feature type="compositionally biased region" description="Polar residues" evidence="1">
    <location>
        <begin position="370"/>
        <end position="397"/>
    </location>
</feature>
<feature type="region of interest" description="Disordered" evidence="1">
    <location>
        <begin position="474"/>
        <end position="496"/>
    </location>
</feature>
<feature type="compositionally biased region" description="Pro residues" evidence="1">
    <location>
        <begin position="218"/>
        <end position="234"/>
    </location>
</feature>
<feature type="compositionally biased region" description="Low complexity" evidence="1">
    <location>
        <begin position="350"/>
        <end position="369"/>
    </location>
</feature>
<keyword evidence="3" id="KW-1185">Reference proteome</keyword>
<feature type="compositionally biased region" description="Low complexity" evidence="1">
    <location>
        <begin position="152"/>
        <end position="187"/>
    </location>
</feature>
<dbReference type="VEuPathDB" id="FungiDB:ASPGLDRAFT_32325"/>
<feature type="compositionally biased region" description="Polar residues" evidence="1">
    <location>
        <begin position="474"/>
        <end position="491"/>
    </location>
</feature>
<sequence length="850" mass="91785">MCHPTILWYGCDHLTLTQLKCPLDVLNMEHTFDELTLACSGDACCLCALPAIRNIQELRNNWLSGSKVAKFFKIEADDANMEDFITLFFEMGHHVQCEEHAALRLDGATASRSPPASESGTPAPEPAVEPTQVPSPRSPVAKQSKRSRPASQNKQPQNTQKNKASTSNQSKTTTTAQSQSQAQVAQKPPTSQPTSAIQPQPMATAPVPAQTYAQAQRPVPPQPTPALQPVPTPQSFPQQSFPTPISPQLLKTEEDAFLAETFLQWKHELDLAGGNFTDVDFEDIQAYIELEESFGTKHGNQGPIQGLTSAGFAFDAELQQVSQPPIVQHNVRAQAGRVQNPAHARVAFDAAVQQQQQQPRPIQRQAQRPVNPNSHAQQPQQNTIPVHHATQNPPSVNVNAQLPLQRVRVQHAADSSVHTHPVQPTAQKPVNVSTHAQLPLQGTPVQHTVDPSGHAHSQHPIQKPAYVNAHAQCPQQPNAPIQNTAPQQVHSTPAHPDQATPYDGTNWGGKGVYLPDKNVYFAGDKPHSPNPDAQPCTPLPELNTTFALSESDSLVLKEHLDEQASFLEFTNIDELCNESGDAMMLDVSASSEQYAATIQGSQGQTVHQPIDPRLLNQYGNQVAYNCSQASGSGRSTPSHLNMNMDTQQPVVHQFVQQPAQIVFHQNDTNAVAQLSSEETHQIATATKPKRKGRGRPRKAQTASVKIVDNGNGTTSPSNGNSSTASTTSTTATSTATTITAAAANDPTHGISKATAATSRITKQSTTTPPCLSATATRPRSRSNSNTRTNTATSTTKGKGRGRTTKKKENNEPKGTLVTIERPPADNTADPTEDYIQRYSNPVAMLSPCSN</sequence>
<evidence type="ECO:0000256" key="1">
    <source>
        <dbReference type="SAM" id="MobiDB-lite"/>
    </source>
</evidence>
<feature type="compositionally biased region" description="Polar residues" evidence="1">
    <location>
        <begin position="755"/>
        <end position="769"/>
    </location>
</feature>
<dbReference type="AlphaFoldDB" id="A0A1L9VVB6"/>